<evidence type="ECO:0000313" key="12">
    <source>
        <dbReference type="Proteomes" id="UP000194946"/>
    </source>
</evidence>
<dbReference type="CDD" id="cd07571">
    <property type="entry name" value="ALP_N-acyl_transferase"/>
    <property type="match status" value="1"/>
</dbReference>
<keyword evidence="6 9" id="KW-1133">Transmembrane helix</keyword>
<dbReference type="Gene3D" id="3.60.110.10">
    <property type="entry name" value="Carbon-nitrogen hydrolase"/>
    <property type="match status" value="1"/>
</dbReference>
<comment type="similarity">
    <text evidence="2 9">Belongs to the CN hydrolase family. Apolipoprotein N-acyltransferase subfamily.</text>
</comment>
<evidence type="ECO:0000256" key="2">
    <source>
        <dbReference type="ARBA" id="ARBA00010065"/>
    </source>
</evidence>
<feature type="transmembrane region" description="Helical" evidence="9">
    <location>
        <begin position="67"/>
        <end position="87"/>
    </location>
</feature>
<evidence type="ECO:0000256" key="7">
    <source>
        <dbReference type="ARBA" id="ARBA00023136"/>
    </source>
</evidence>
<keyword evidence="7 9" id="KW-0472">Membrane</keyword>
<evidence type="ECO:0000256" key="3">
    <source>
        <dbReference type="ARBA" id="ARBA00022475"/>
    </source>
</evidence>
<feature type="transmembrane region" description="Helical" evidence="9">
    <location>
        <begin position="500"/>
        <end position="518"/>
    </location>
</feature>
<evidence type="ECO:0000313" key="11">
    <source>
        <dbReference type="EMBL" id="OUI77909.1"/>
    </source>
</evidence>
<name>A0A251ZTB6_9PROT</name>
<comment type="caution">
    <text evidence="11">The sequence shown here is derived from an EMBL/GenBank/DDBJ whole genome shotgun (WGS) entry which is preliminary data.</text>
</comment>
<dbReference type="PANTHER" id="PTHR38686:SF1">
    <property type="entry name" value="APOLIPOPROTEIN N-ACYLTRANSFERASE"/>
    <property type="match status" value="1"/>
</dbReference>
<feature type="transmembrane region" description="Helical" evidence="9">
    <location>
        <begin position="38"/>
        <end position="55"/>
    </location>
</feature>
<dbReference type="EMBL" id="JOPB01000011">
    <property type="protein sequence ID" value="OUI77909.1"/>
    <property type="molecule type" value="Genomic_DNA"/>
</dbReference>
<gene>
    <name evidence="9" type="primary">lnt</name>
    <name evidence="11" type="ORF">HK18_00720</name>
</gene>
<comment type="subcellular location">
    <subcellularLocation>
        <location evidence="1 9">Cell membrane</location>
        <topology evidence="1 9">Multi-pass membrane protein</topology>
    </subcellularLocation>
</comment>
<dbReference type="PANTHER" id="PTHR38686">
    <property type="entry name" value="APOLIPOPROTEIN N-ACYLTRANSFERASE"/>
    <property type="match status" value="1"/>
</dbReference>
<feature type="transmembrane region" description="Helical" evidence="9">
    <location>
        <begin position="93"/>
        <end position="122"/>
    </location>
</feature>
<feature type="transmembrane region" description="Helical" evidence="9">
    <location>
        <begin position="178"/>
        <end position="201"/>
    </location>
</feature>
<dbReference type="GO" id="GO:0042158">
    <property type="term" value="P:lipoprotein biosynthetic process"/>
    <property type="evidence" value="ECO:0007669"/>
    <property type="project" value="UniProtKB-UniRule"/>
</dbReference>
<dbReference type="InterPro" id="IPR045378">
    <property type="entry name" value="LNT_N"/>
</dbReference>
<feature type="transmembrane region" description="Helical" evidence="9">
    <location>
        <begin position="208"/>
        <end position="227"/>
    </location>
</feature>
<dbReference type="Pfam" id="PF00795">
    <property type="entry name" value="CN_hydrolase"/>
    <property type="match status" value="1"/>
</dbReference>
<dbReference type="Proteomes" id="UP000194946">
    <property type="component" value="Unassembled WGS sequence"/>
</dbReference>
<dbReference type="RefSeq" id="WP_086632591.1">
    <property type="nucleotide sequence ID" value="NZ_JOPB01000011.1"/>
</dbReference>
<sequence length="525" mass="57857">MVNARVIIDKFIHLTGFKGFCLLVGIGGMSSLSFPPTYCVPILLFTFPILLLRIQNAKSRKNAFAQGYWFGFGLHTIGLSWLVNAILIRAQDFWWLVPIVSPLCAILLAFWTGLVGVIYYWLRPSGLGKALLFAGLWTVCDMSRAILLPPTWWNPVLTGFPWNPLGSAWEVPGQLGNILIQPAAWIGVDGLTFLTVLLVLLPIYGRKGWIALVGSIVCWVVVGFIRLSPAPIAQKDTPIVALIQGNIAEDDKINNTDPRRIFQNYLSLTEQGMQEALKLQAEQAIPNRPIIFAWPESAFPGAIQYDSMARSVLMQAVKGATAGILGAITRDDQEHIYNSLVVLSPDDGSIVTQYNKTKLVPFGESQPWYIPFHVVPGEPLTPGSGVESIHLPGVGAFGPLICYEVIFSGQVVDEKNRPQWLLNLTNDAWYGNSAGPRQHLAAVRLRAVEEGIPIVRVANTGISAVFDPYGREIARIGWNVHAEKAVALPSCLPPTLFSQGGRLIPLIISILCILWGFFTRKRYNI</sequence>
<comment type="catalytic activity">
    <reaction evidence="9">
        <text>N-terminal S-1,2-diacyl-sn-glyceryl-L-cysteinyl-[lipoprotein] + a glycerophospholipid = N-acyl-S-1,2-diacyl-sn-glyceryl-L-cysteinyl-[lipoprotein] + a 2-acyl-sn-glycero-3-phospholipid + H(+)</text>
        <dbReference type="Rhea" id="RHEA:48228"/>
        <dbReference type="Rhea" id="RHEA-COMP:14681"/>
        <dbReference type="Rhea" id="RHEA-COMP:14684"/>
        <dbReference type="ChEBI" id="CHEBI:15378"/>
        <dbReference type="ChEBI" id="CHEBI:136912"/>
        <dbReference type="ChEBI" id="CHEBI:140656"/>
        <dbReference type="ChEBI" id="CHEBI:140657"/>
        <dbReference type="ChEBI" id="CHEBI:140660"/>
        <dbReference type="EC" id="2.3.1.269"/>
    </reaction>
</comment>
<proteinExistence type="inferred from homology"/>
<dbReference type="PROSITE" id="PS50263">
    <property type="entry name" value="CN_HYDROLASE"/>
    <property type="match status" value="1"/>
</dbReference>
<dbReference type="NCBIfam" id="TIGR00546">
    <property type="entry name" value="lnt"/>
    <property type="match status" value="1"/>
</dbReference>
<reference evidence="12" key="1">
    <citation type="submission" date="2014-06" db="EMBL/GenBank/DDBJ databases">
        <authorList>
            <person name="Winans N.J."/>
            <person name="Newell P.D."/>
            <person name="Douglas A.E."/>
        </authorList>
    </citation>
    <scope>NUCLEOTIDE SEQUENCE [LARGE SCALE GENOMIC DNA]</scope>
    <source>
        <strain evidence="12">DmL_052</strain>
    </source>
</reference>
<dbReference type="UniPathway" id="UPA00666"/>
<feature type="transmembrane region" description="Helical" evidence="9">
    <location>
        <begin position="12"/>
        <end position="32"/>
    </location>
</feature>
<keyword evidence="4 9" id="KW-0808">Transferase</keyword>
<evidence type="ECO:0000256" key="9">
    <source>
        <dbReference type="HAMAP-Rule" id="MF_01148"/>
    </source>
</evidence>
<dbReference type="InterPro" id="IPR004563">
    <property type="entry name" value="Apolipo_AcylTrfase"/>
</dbReference>
<dbReference type="InterPro" id="IPR036526">
    <property type="entry name" value="C-N_Hydrolase_sf"/>
</dbReference>
<comment type="pathway">
    <text evidence="9">Protein modification; lipoprotein biosynthesis (N-acyl transfer).</text>
</comment>
<evidence type="ECO:0000256" key="8">
    <source>
        <dbReference type="ARBA" id="ARBA00023315"/>
    </source>
</evidence>
<evidence type="ECO:0000256" key="6">
    <source>
        <dbReference type="ARBA" id="ARBA00022989"/>
    </source>
</evidence>
<evidence type="ECO:0000256" key="1">
    <source>
        <dbReference type="ARBA" id="ARBA00004651"/>
    </source>
</evidence>
<feature type="transmembrane region" description="Helical" evidence="9">
    <location>
        <begin position="131"/>
        <end position="153"/>
    </location>
</feature>
<protein>
    <recommendedName>
        <fullName evidence="9">Apolipoprotein N-acyltransferase</fullName>
        <shortName evidence="9">ALP N-acyltransferase</shortName>
        <ecNumber evidence="9">2.3.1.269</ecNumber>
    </recommendedName>
</protein>
<comment type="function">
    <text evidence="9">Catalyzes the phospholipid dependent N-acylation of the N-terminal cysteine of apolipoprotein, the last step in lipoprotein maturation.</text>
</comment>
<dbReference type="AlphaFoldDB" id="A0A251ZTB6"/>
<keyword evidence="3 9" id="KW-1003">Cell membrane</keyword>
<dbReference type="SUPFAM" id="SSF56317">
    <property type="entry name" value="Carbon-nitrogen hydrolase"/>
    <property type="match status" value="1"/>
</dbReference>
<accession>A0A251ZTB6</accession>
<dbReference type="EC" id="2.3.1.269" evidence="9"/>
<evidence type="ECO:0000259" key="10">
    <source>
        <dbReference type="PROSITE" id="PS50263"/>
    </source>
</evidence>
<dbReference type="GO" id="GO:0016410">
    <property type="term" value="F:N-acyltransferase activity"/>
    <property type="evidence" value="ECO:0007669"/>
    <property type="project" value="UniProtKB-UniRule"/>
</dbReference>
<dbReference type="Pfam" id="PF20154">
    <property type="entry name" value="LNT_N"/>
    <property type="match status" value="1"/>
</dbReference>
<dbReference type="InterPro" id="IPR003010">
    <property type="entry name" value="C-N_Hydrolase"/>
</dbReference>
<dbReference type="HAMAP" id="MF_01148">
    <property type="entry name" value="Lnt"/>
    <property type="match status" value="1"/>
</dbReference>
<keyword evidence="8 9" id="KW-0012">Acyltransferase</keyword>
<dbReference type="GO" id="GO:0005886">
    <property type="term" value="C:plasma membrane"/>
    <property type="evidence" value="ECO:0007669"/>
    <property type="project" value="UniProtKB-SubCell"/>
</dbReference>
<evidence type="ECO:0000256" key="5">
    <source>
        <dbReference type="ARBA" id="ARBA00022692"/>
    </source>
</evidence>
<evidence type="ECO:0000256" key="4">
    <source>
        <dbReference type="ARBA" id="ARBA00022679"/>
    </source>
</evidence>
<keyword evidence="5 9" id="KW-0812">Transmembrane</keyword>
<organism evidence="11 12">
    <name type="scientific">Commensalibacter intestini</name>
    <dbReference type="NCBI Taxonomy" id="479936"/>
    <lineage>
        <taxon>Bacteria</taxon>
        <taxon>Pseudomonadati</taxon>
        <taxon>Pseudomonadota</taxon>
        <taxon>Alphaproteobacteria</taxon>
        <taxon>Acetobacterales</taxon>
        <taxon>Acetobacteraceae</taxon>
    </lineage>
</organism>
<feature type="domain" description="CN hydrolase" evidence="10">
    <location>
        <begin position="243"/>
        <end position="494"/>
    </location>
</feature>
<keyword evidence="12" id="KW-1185">Reference proteome</keyword>